<protein>
    <submittedName>
        <fullName evidence="1">Uncharacterized protein</fullName>
    </submittedName>
</protein>
<name>A0AAV4VDU4_CAEEX</name>
<dbReference type="Proteomes" id="UP001054945">
    <property type="component" value="Unassembled WGS sequence"/>
</dbReference>
<dbReference type="EMBL" id="BPLR01014281">
    <property type="protein sequence ID" value="GIY67789.1"/>
    <property type="molecule type" value="Genomic_DNA"/>
</dbReference>
<comment type="caution">
    <text evidence="1">The sequence shown here is derived from an EMBL/GenBank/DDBJ whole genome shotgun (WGS) entry which is preliminary data.</text>
</comment>
<sequence>MFGMFRYSLLTSENRFKNLKLHRSCVKKRNPIILDVLNEELRRKPIGKLRRRVYKLCEDWRSIEDRHDSWLRTADPEPYRFTPPRDVLSQKELWKLNLHGRVIFN</sequence>
<organism evidence="1 2">
    <name type="scientific">Caerostris extrusa</name>
    <name type="common">Bark spider</name>
    <name type="synonym">Caerostris bankana</name>
    <dbReference type="NCBI Taxonomy" id="172846"/>
    <lineage>
        <taxon>Eukaryota</taxon>
        <taxon>Metazoa</taxon>
        <taxon>Ecdysozoa</taxon>
        <taxon>Arthropoda</taxon>
        <taxon>Chelicerata</taxon>
        <taxon>Arachnida</taxon>
        <taxon>Araneae</taxon>
        <taxon>Araneomorphae</taxon>
        <taxon>Entelegynae</taxon>
        <taxon>Araneoidea</taxon>
        <taxon>Araneidae</taxon>
        <taxon>Caerostris</taxon>
    </lineage>
</organism>
<gene>
    <name evidence="1" type="ORF">CEXT_338191</name>
</gene>
<proteinExistence type="predicted"/>
<keyword evidence="2" id="KW-1185">Reference proteome</keyword>
<reference evidence="1 2" key="1">
    <citation type="submission" date="2021-06" db="EMBL/GenBank/DDBJ databases">
        <title>Caerostris extrusa draft genome.</title>
        <authorList>
            <person name="Kono N."/>
            <person name="Arakawa K."/>
        </authorList>
    </citation>
    <scope>NUCLEOTIDE SEQUENCE [LARGE SCALE GENOMIC DNA]</scope>
</reference>
<evidence type="ECO:0000313" key="2">
    <source>
        <dbReference type="Proteomes" id="UP001054945"/>
    </source>
</evidence>
<dbReference type="AlphaFoldDB" id="A0AAV4VDU4"/>
<accession>A0AAV4VDU4</accession>
<evidence type="ECO:0000313" key="1">
    <source>
        <dbReference type="EMBL" id="GIY67789.1"/>
    </source>
</evidence>